<organism evidence="2 3">
    <name type="scientific">Sorangium cellulosum</name>
    <name type="common">Polyangium cellulosum</name>
    <dbReference type="NCBI Taxonomy" id="56"/>
    <lineage>
        <taxon>Bacteria</taxon>
        <taxon>Pseudomonadati</taxon>
        <taxon>Myxococcota</taxon>
        <taxon>Polyangia</taxon>
        <taxon>Polyangiales</taxon>
        <taxon>Polyangiaceae</taxon>
        <taxon>Sorangium</taxon>
    </lineage>
</organism>
<reference evidence="2 3" key="1">
    <citation type="submission" date="2014-02" db="EMBL/GenBank/DDBJ databases">
        <title>The small core and large imbalanced accessory genome model reveals a collaborative survival strategy of Sorangium cellulosum strains in nature.</title>
        <authorList>
            <person name="Han K."/>
            <person name="Peng R."/>
            <person name="Blom J."/>
            <person name="Li Y.-Z."/>
        </authorList>
    </citation>
    <scope>NUCLEOTIDE SEQUENCE [LARGE SCALE GENOMIC DNA]</scope>
    <source>
        <strain evidence="2 3">So0157-25</strain>
    </source>
</reference>
<feature type="transmembrane region" description="Helical" evidence="1">
    <location>
        <begin position="123"/>
        <end position="146"/>
    </location>
</feature>
<evidence type="ECO:0008006" key="4">
    <source>
        <dbReference type="Google" id="ProtNLM"/>
    </source>
</evidence>
<dbReference type="EMBL" id="JELY01000844">
    <property type="protein sequence ID" value="KYF57896.1"/>
    <property type="molecule type" value="Genomic_DNA"/>
</dbReference>
<dbReference type="Pfam" id="PF20398">
    <property type="entry name" value="DUF6691"/>
    <property type="match status" value="1"/>
</dbReference>
<evidence type="ECO:0000313" key="2">
    <source>
        <dbReference type="EMBL" id="KYF57896.1"/>
    </source>
</evidence>
<keyword evidence="1" id="KW-1133">Transmembrane helix</keyword>
<keyword evidence="1" id="KW-0812">Transmembrane</keyword>
<gene>
    <name evidence="2" type="ORF">BE08_29375</name>
</gene>
<feature type="transmembrane region" description="Helical" evidence="1">
    <location>
        <begin position="43"/>
        <end position="61"/>
    </location>
</feature>
<evidence type="ECO:0000313" key="3">
    <source>
        <dbReference type="Proteomes" id="UP000075420"/>
    </source>
</evidence>
<evidence type="ECO:0000256" key="1">
    <source>
        <dbReference type="SAM" id="Phobius"/>
    </source>
</evidence>
<dbReference type="Proteomes" id="UP000075420">
    <property type="component" value="Unassembled WGS sequence"/>
</dbReference>
<keyword evidence="1" id="KW-0472">Membrane</keyword>
<name>A0A150PQZ4_SORCE</name>
<proteinExistence type="predicted"/>
<feature type="transmembrane region" description="Helical" evidence="1">
    <location>
        <begin position="97"/>
        <end position="117"/>
    </location>
</feature>
<dbReference type="InterPro" id="IPR046513">
    <property type="entry name" value="DUF6691"/>
</dbReference>
<comment type="caution">
    <text evidence="2">The sequence shown here is derived from an EMBL/GenBank/DDBJ whole genome shotgun (WGS) entry which is preliminary data.</text>
</comment>
<dbReference type="AlphaFoldDB" id="A0A150PQZ4"/>
<protein>
    <recommendedName>
        <fullName evidence="4">YeeE/YedE family protein</fullName>
    </recommendedName>
</protein>
<sequence length="173" mass="17975">MTQVALALFAGALFAVGLGVSGMTLPSKVIGFLDVAGDWDPSLAFVMAGAISVHVLAYRLLRWQEGRERAASRAGAARAPRFPLLAARMDVPTRTDLDARLFAGAALFGVGWGLAGYCPGPALASLATGSRAVLAFVAAMVAGMVIEHLTTARTAPAPLDEVEREREGEGARP</sequence>
<accession>A0A150PQZ4</accession>